<keyword evidence="2" id="KW-1185">Reference proteome</keyword>
<evidence type="ECO:0000313" key="1">
    <source>
        <dbReference type="EMBL" id="KAK4206292.1"/>
    </source>
</evidence>
<proteinExistence type="predicted"/>
<sequence>KWQALLPRSICVMTYALAKMETRIWNQILERRVDLVPHPFGTECSCKVFRWIAVARTGTREDSGWKALLINRKRFNAKKNWWSGFNTALWKDTSSRRVIVYAISAMSCITPPGCYYATWSRLRLYEREVILCILADCLYIKSQKRQGHLIYPYMTCYFGSVSWLP</sequence>
<comment type="caution">
    <text evidence="1">The sequence shown here is derived from an EMBL/GenBank/DDBJ whole genome shotgun (WGS) entry which is preliminary data.</text>
</comment>
<feature type="non-terminal residue" evidence="1">
    <location>
        <position position="1"/>
    </location>
</feature>
<dbReference type="AlphaFoldDB" id="A0AAN6XZ30"/>
<name>A0AAN6XZ30_9PEZI</name>
<accession>A0AAN6XZ30</accession>
<gene>
    <name evidence="1" type="ORF">QBC37DRAFT_407248</name>
</gene>
<evidence type="ECO:0000313" key="2">
    <source>
        <dbReference type="Proteomes" id="UP001301769"/>
    </source>
</evidence>
<reference evidence="1" key="2">
    <citation type="submission" date="2023-05" db="EMBL/GenBank/DDBJ databases">
        <authorList>
            <consortium name="Lawrence Berkeley National Laboratory"/>
            <person name="Steindorff A."/>
            <person name="Hensen N."/>
            <person name="Bonometti L."/>
            <person name="Westerberg I."/>
            <person name="Brannstrom I.O."/>
            <person name="Guillou S."/>
            <person name="Cros-Aarteil S."/>
            <person name="Calhoun S."/>
            <person name="Haridas S."/>
            <person name="Kuo A."/>
            <person name="Mondo S."/>
            <person name="Pangilinan J."/>
            <person name="Riley R."/>
            <person name="Labutti K."/>
            <person name="Andreopoulos B."/>
            <person name="Lipzen A."/>
            <person name="Chen C."/>
            <person name="Yanf M."/>
            <person name="Daum C."/>
            <person name="Ng V."/>
            <person name="Clum A."/>
            <person name="Ohm R."/>
            <person name="Martin F."/>
            <person name="Silar P."/>
            <person name="Natvig D."/>
            <person name="Lalanne C."/>
            <person name="Gautier V."/>
            <person name="Ament-Velasquez S.L."/>
            <person name="Kruys A."/>
            <person name="Hutchinson M.I."/>
            <person name="Powell A.J."/>
            <person name="Barry K."/>
            <person name="Miller A.N."/>
            <person name="Grigoriev I.V."/>
            <person name="Debuchy R."/>
            <person name="Gladieux P."/>
            <person name="Thoren M.H."/>
            <person name="Johannesson H."/>
        </authorList>
    </citation>
    <scope>NUCLEOTIDE SEQUENCE</scope>
    <source>
        <strain evidence="1">PSN293</strain>
    </source>
</reference>
<dbReference type="Proteomes" id="UP001301769">
    <property type="component" value="Unassembled WGS sequence"/>
</dbReference>
<protein>
    <submittedName>
        <fullName evidence="1">Uncharacterized protein</fullName>
    </submittedName>
</protein>
<organism evidence="1 2">
    <name type="scientific">Rhypophila decipiens</name>
    <dbReference type="NCBI Taxonomy" id="261697"/>
    <lineage>
        <taxon>Eukaryota</taxon>
        <taxon>Fungi</taxon>
        <taxon>Dikarya</taxon>
        <taxon>Ascomycota</taxon>
        <taxon>Pezizomycotina</taxon>
        <taxon>Sordariomycetes</taxon>
        <taxon>Sordariomycetidae</taxon>
        <taxon>Sordariales</taxon>
        <taxon>Naviculisporaceae</taxon>
        <taxon>Rhypophila</taxon>
    </lineage>
</organism>
<dbReference type="EMBL" id="MU858449">
    <property type="protein sequence ID" value="KAK4206292.1"/>
    <property type="molecule type" value="Genomic_DNA"/>
</dbReference>
<reference evidence="1" key="1">
    <citation type="journal article" date="2023" name="Mol. Phylogenet. Evol.">
        <title>Genome-scale phylogeny and comparative genomics of the fungal order Sordariales.</title>
        <authorList>
            <person name="Hensen N."/>
            <person name="Bonometti L."/>
            <person name="Westerberg I."/>
            <person name="Brannstrom I.O."/>
            <person name="Guillou S."/>
            <person name="Cros-Aarteil S."/>
            <person name="Calhoun S."/>
            <person name="Haridas S."/>
            <person name="Kuo A."/>
            <person name="Mondo S."/>
            <person name="Pangilinan J."/>
            <person name="Riley R."/>
            <person name="LaButti K."/>
            <person name="Andreopoulos B."/>
            <person name="Lipzen A."/>
            <person name="Chen C."/>
            <person name="Yan M."/>
            <person name="Daum C."/>
            <person name="Ng V."/>
            <person name="Clum A."/>
            <person name="Steindorff A."/>
            <person name="Ohm R.A."/>
            <person name="Martin F."/>
            <person name="Silar P."/>
            <person name="Natvig D.O."/>
            <person name="Lalanne C."/>
            <person name="Gautier V."/>
            <person name="Ament-Velasquez S.L."/>
            <person name="Kruys A."/>
            <person name="Hutchinson M.I."/>
            <person name="Powell A.J."/>
            <person name="Barry K."/>
            <person name="Miller A.N."/>
            <person name="Grigoriev I.V."/>
            <person name="Debuchy R."/>
            <person name="Gladieux P."/>
            <person name="Hiltunen Thoren M."/>
            <person name="Johannesson H."/>
        </authorList>
    </citation>
    <scope>NUCLEOTIDE SEQUENCE</scope>
    <source>
        <strain evidence="1">PSN293</strain>
    </source>
</reference>